<evidence type="ECO:0000256" key="4">
    <source>
        <dbReference type="ARBA" id="ARBA00022679"/>
    </source>
</evidence>
<dbReference type="GO" id="GO:0005736">
    <property type="term" value="C:RNA polymerase I complex"/>
    <property type="evidence" value="ECO:0007669"/>
    <property type="project" value="TreeGrafter"/>
</dbReference>
<reference evidence="8" key="1">
    <citation type="submission" date="2020-06" db="EMBL/GenBank/DDBJ databases">
        <title>Draft genome of Bugula neritina, a colonial animal packing powerful symbionts and potential medicines.</title>
        <authorList>
            <person name="Rayko M."/>
        </authorList>
    </citation>
    <scope>NUCLEOTIDE SEQUENCE [LARGE SCALE GENOMIC DNA]</scope>
    <source>
        <strain evidence="8">Kwan_BN1</strain>
    </source>
</reference>
<dbReference type="GO" id="GO:0006351">
    <property type="term" value="P:DNA-templated transcription"/>
    <property type="evidence" value="ECO:0007669"/>
    <property type="project" value="InterPro"/>
</dbReference>
<dbReference type="PANTHER" id="PTHR19376:SF11">
    <property type="entry name" value="DNA-DIRECTED RNA POLYMERASE I SUBUNIT RPA1"/>
    <property type="match status" value="1"/>
</dbReference>
<evidence type="ECO:0000256" key="1">
    <source>
        <dbReference type="ARBA" id="ARBA00006460"/>
    </source>
</evidence>
<dbReference type="AlphaFoldDB" id="A0A7J7K585"/>
<comment type="similarity">
    <text evidence="1">Belongs to the RNA polymerase beta' chain family.</text>
</comment>
<keyword evidence="6" id="KW-0804">Transcription</keyword>
<dbReference type="OrthoDB" id="270392at2759"/>
<dbReference type="Gene3D" id="1.10.357.120">
    <property type="match status" value="1"/>
</dbReference>
<dbReference type="InterPro" id="IPR045867">
    <property type="entry name" value="DNA-dir_RpoC_beta_prime"/>
</dbReference>
<dbReference type="Proteomes" id="UP000593567">
    <property type="component" value="Unassembled WGS sequence"/>
</dbReference>
<evidence type="ECO:0000313" key="8">
    <source>
        <dbReference type="EMBL" id="KAF6033799.1"/>
    </source>
</evidence>
<feature type="domain" description="RNA polymerase Rpb1" evidence="7">
    <location>
        <begin position="16"/>
        <end position="665"/>
    </location>
</feature>
<organism evidence="8 9">
    <name type="scientific">Bugula neritina</name>
    <name type="common">Brown bryozoan</name>
    <name type="synonym">Sertularia neritina</name>
    <dbReference type="NCBI Taxonomy" id="10212"/>
    <lineage>
        <taxon>Eukaryota</taxon>
        <taxon>Metazoa</taxon>
        <taxon>Spiralia</taxon>
        <taxon>Lophotrochozoa</taxon>
        <taxon>Bryozoa</taxon>
        <taxon>Gymnolaemata</taxon>
        <taxon>Cheilostomatida</taxon>
        <taxon>Flustrina</taxon>
        <taxon>Buguloidea</taxon>
        <taxon>Bugulidae</taxon>
        <taxon>Bugula</taxon>
    </lineage>
</organism>
<evidence type="ECO:0000259" key="7">
    <source>
        <dbReference type="Pfam" id="PF04998"/>
    </source>
</evidence>
<dbReference type="GO" id="GO:0003677">
    <property type="term" value="F:DNA binding"/>
    <property type="evidence" value="ECO:0007669"/>
    <property type="project" value="InterPro"/>
</dbReference>
<dbReference type="EC" id="2.7.7.6" evidence="2"/>
<dbReference type="InterPro" id="IPR007081">
    <property type="entry name" value="RNA_pol_Rpb1_5"/>
</dbReference>
<name>A0A7J7K585_BUGNE</name>
<proteinExistence type="inferred from homology"/>
<dbReference type="CDD" id="cd02735">
    <property type="entry name" value="RNAP_I_Rpa1_C"/>
    <property type="match status" value="1"/>
</dbReference>
<protein>
    <recommendedName>
        <fullName evidence="2">DNA-directed RNA polymerase</fullName>
        <ecNumber evidence="2">2.7.7.6</ecNumber>
    </recommendedName>
</protein>
<comment type="caution">
    <text evidence="8">The sequence shown here is derived from an EMBL/GenBank/DDBJ whole genome shotgun (WGS) entry which is preliminary data.</text>
</comment>
<dbReference type="Pfam" id="PF04998">
    <property type="entry name" value="RNA_pol_Rpb1_5"/>
    <property type="match status" value="1"/>
</dbReference>
<dbReference type="PANTHER" id="PTHR19376">
    <property type="entry name" value="DNA-DIRECTED RNA POLYMERASE"/>
    <property type="match status" value="1"/>
</dbReference>
<keyword evidence="4" id="KW-0808">Transferase</keyword>
<evidence type="ECO:0000256" key="5">
    <source>
        <dbReference type="ARBA" id="ARBA00022695"/>
    </source>
</evidence>
<dbReference type="Gene3D" id="6.10.250.2940">
    <property type="match status" value="1"/>
</dbReference>
<evidence type="ECO:0000256" key="2">
    <source>
        <dbReference type="ARBA" id="ARBA00012418"/>
    </source>
</evidence>
<evidence type="ECO:0000313" key="9">
    <source>
        <dbReference type="Proteomes" id="UP000593567"/>
    </source>
</evidence>
<dbReference type="InterPro" id="IPR047107">
    <property type="entry name" value="DNA-dir_RNA_pol1_lsu_C"/>
</dbReference>
<dbReference type="Gene3D" id="3.30.70.2850">
    <property type="match status" value="1"/>
</dbReference>
<keyword evidence="9" id="KW-1185">Reference proteome</keyword>
<dbReference type="GO" id="GO:0003899">
    <property type="term" value="F:DNA-directed RNA polymerase activity"/>
    <property type="evidence" value="ECO:0007669"/>
    <property type="project" value="UniProtKB-EC"/>
</dbReference>
<accession>A0A7J7K585</accession>
<keyword evidence="5" id="KW-0548">Nucleotidyltransferase</keyword>
<keyword evidence="3" id="KW-0240">DNA-directed RNA polymerase</keyword>
<evidence type="ECO:0000256" key="3">
    <source>
        <dbReference type="ARBA" id="ARBA00022478"/>
    </source>
</evidence>
<dbReference type="EMBL" id="VXIV02001234">
    <property type="protein sequence ID" value="KAF6033799.1"/>
    <property type="molecule type" value="Genomic_DNA"/>
</dbReference>
<dbReference type="SUPFAM" id="SSF64484">
    <property type="entry name" value="beta and beta-prime subunits of DNA dependent RNA-polymerase"/>
    <property type="match status" value="1"/>
</dbReference>
<gene>
    <name evidence="8" type="ORF">EB796_007886</name>
</gene>
<sequence length="719" mass="81121">MSPRAGGFVDGRFLSGIKPQEYFFHCMAGREGLVDTAVKTSRSGYLQRCLIKHLEGIMVEYDSTVRDSDGSIVQFQYGDDGLSVMKTNMLSTKQFPFLIANQKTAANQNEVSKLRQSLDKKKARRWDKKIANYKEMWAEFSSSERRSAFLKYCEDQPDSVKSATEKVNGKLCRPATSNDIETAYRGLTEEERVSYDLYSQKCPEPTLSKYLPSKYLHSMSEKLREELELYKLSNPHQLLSDGETDVPYGKISVEQLEELISLYSCRSQVEPGDGVGILAAQSIGEPSTQMTLNTFHFAGRGDMNVTLGIPRLREILLVASKTPKTSFMDIPFRSSKHARKRARNLQLRLNAVKLSEVLERADISTQLVTVGVNSDLGTKYTVRLQFLPAEQYTSKCLLTPKFIMSYVERTFVPAITKAYMKLARINRDLKIIDALAWRREPASAAAAKADDMEVAEPEQDADDMDEMMREVGDDADAVADKEFRSMNEEREYDEEDEMAENVTSIPNIIKYEYDAEEELWCEITFKYDLGSSAIDMTPIVQSVASSSLVCDPEKFVHGVSKAILSEPKHSEDILRLKTVGVNIQRMFQYNKILDLNKLYSNDIHAMADNYGIEAAYNVLIKEIRDVFAAYGITVNYRHLSLLADYMTCDGKYKPFNQTGLRSHSSALQKMTYEASTKFLKETMMAGGKDDLNSPSARIVVGRPVKVGTGSFECVTKFQG</sequence>
<evidence type="ECO:0000256" key="6">
    <source>
        <dbReference type="ARBA" id="ARBA00023163"/>
    </source>
</evidence>